<protein>
    <recommendedName>
        <fullName evidence="1">2EXR domain-containing protein</fullName>
    </recommendedName>
</protein>
<sequence>MTSFRLFPDLPLELQTQIWETCTAGPCMHIFDVCFPSRRPERAGWRVDVKTQQRLGQTVFLDRLGPEVRDPSMYRYATTLRRTSRAAAWTQAARSGAT</sequence>
<evidence type="ECO:0000259" key="1">
    <source>
        <dbReference type="Pfam" id="PF20150"/>
    </source>
</evidence>
<dbReference type="Proteomes" id="UP000050424">
    <property type="component" value="Unassembled WGS sequence"/>
</dbReference>
<evidence type="ECO:0000313" key="3">
    <source>
        <dbReference type="Proteomes" id="UP000050424"/>
    </source>
</evidence>
<gene>
    <name evidence="2" type="ORF">AK830_g12697</name>
</gene>
<feature type="non-terminal residue" evidence="2">
    <location>
        <position position="98"/>
    </location>
</feature>
<organism evidence="2 3">
    <name type="scientific">Neonectria ditissima</name>
    <dbReference type="NCBI Taxonomy" id="78410"/>
    <lineage>
        <taxon>Eukaryota</taxon>
        <taxon>Fungi</taxon>
        <taxon>Dikarya</taxon>
        <taxon>Ascomycota</taxon>
        <taxon>Pezizomycotina</taxon>
        <taxon>Sordariomycetes</taxon>
        <taxon>Hypocreomycetidae</taxon>
        <taxon>Hypocreales</taxon>
        <taxon>Nectriaceae</taxon>
        <taxon>Neonectria</taxon>
    </lineage>
</organism>
<dbReference type="InterPro" id="IPR045518">
    <property type="entry name" value="2EXR"/>
</dbReference>
<comment type="caution">
    <text evidence="2">The sequence shown here is derived from an EMBL/GenBank/DDBJ whole genome shotgun (WGS) entry which is preliminary data.</text>
</comment>
<name>A0A0P7AZX6_9HYPO</name>
<evidence type="ECO:0000313" key="2">
    <source>
        <dbReference type="EMBL" id="KPM33875.1"/>
    </source>
</evidence>
<dbReference type="OrthoDB" id="5242916at2759"/>
<feature type="domain" description="2EXR" evidence="1">
    <location>
        <begin position="4"/>
        <end position="51"/>
    </location>
</feature>
<dbReference type="Pfam" id="PF20150">
    <property type="entry name" value="2EXR"/>
    <property type="match status" value="1"/>
</dbReference>
<reference evidence="2 3" key="1">
    <citation type="submission" date="2015-09" db="EMBL/GenBank/DDBJ databases">
        <title>Draft genome of a European isolate of the apple canker pathogen Neonectria ditissima.</title>
        <authorList>
            <person name="Gomez-Cortecero A."/>
            <person name="Harrison R.J."/>
            <person name="Armitage A.D."/>
        </authorList>
    </citation>
    <scope>NUCLEOTIDE SEQUENCE [LARGE SCALE GENOMIC DNA]</scope>
    <source>
        <strain evidence="2 3">R09/05</strain>
    </source>
</reference>
<keyword evidence="3" id="KW-1185">Reference proteome</keyword>
<dbReference type="EMBL" id="LKCW01000567">
    <property type="protein sequence ID" value="KPM33875.1"/>
    <property type="molecule type" value="Genomic_DNA"/>
</dbReference>
<proteinExistence type="predicted"/>
<dbReference type="AlphaFoldDB" id="A0A0P7AZX6"/>
<accession>A0A0P7AZX6</accession>